<evidence type="ECO:0000256" key="4">
    <source>
        <dbReference type="ARBA" id="ARBA00012350"/>
    </source>
</evidence>
<organism evidence="14 15">
    <name type="scientific">Exophiala aquamarina CBS 119918</name>
    <dbReference type="NCBI Taxonomy" id="1182545"/>
    <lineage>
        <taxon>Eukaryota</taxon>
        <taxon>Fungi</taxon>
        <taxon>Dikarya</taxon>
        <taxon>Ascomycota</taxon>
        <taxon>Pezizomycotina</taxon>
        <taxon>Eurotiomycetes</taxon>
        <taxon>Chaetothyriomycetidae</taxon>
        <taxon>Chaetothyriales</taxon>
        <taxon>Herpotrichiellaceae</taxon>
        <taxon>Exophiala</taxon>
    </lineage>
</organism>
<feature type="chain" id="PRO_5001683675" description="Mannan endo-1,6-alpha-mannosidase" evidence="13">
    <location>
        <begin position="25"/>
        <end position="454"/>
    </location>
</feature>
<keyword evidence="5 13" id="KW-0732">Signal</keyword>
<reference evidence="14 15" key="1">
    <citation type="submission" date="2013-03" db="EMBL/GenBank/DDBJ databases">
        <title>The Genome Sequence of Exophiala aquamarina CBS 119918.</title>
        <authorList>
            <consortium name="The Broad Institute Genomics Platform"/>
            <person name="Cuomo C."/>
            <person name="de Hoog S."/>
            <person name="Gorbushina A."/>
            <person name="Walker B."/>
            <person name="Young S.K."/>
            <person name="Zeng Q."/>
            <person name="Gargeya S."/>
            <person name="Fitzgerald M."/>
            <person name="Haas B."/>
            <person name="Abouelleil A."/>
            <person name="Allen A.W."/>
            <person name="Alvarado L."/>
            <person name="Arachchi H.M."/>
            <person name="Berlin A.M."/>
            <person name="Chapman S.B."/>
            <person name="Gainer-Dewar J."/>
            <person name="Goldberg J."/>
            <person name="Griggs A."/>
            <person name="Gujja S."/>
            <person name="Hansen M."/>
            <person name="Howarth C."/>
            <person name="Imamovic A."/>
            <person name="Ireland A."/>
            <person name="Larimer J."/>
            <person name="McCowan C."/>
            <person name="Murphy C."/>
            <person name="Pearson M."/>
            <person name="Poon T.W."/>
            <person name="Priest M."/>
            <person name="Roberts A."/>
            <person name="Saif S."/>
            <person name="Shea T."/>
            <person name="Sisk P."/>
            <person name="Sykes S."/>
            <person name="Wortman J."/>
            <person name="Nusbaum C."/>
            <person name="Birren B."/>
        </authorList>
    </citation>
    <scope>NUCLEOTIDE SEQUENCE [LARGE SCALE GENOMIC DNA]</scope>
    <source>
        <strain evidence="14 15">CBS 119918</strain>
    </source>
</reference>
<evidence type="ECO:0000256" key="12">
    <source>
        <dbReference type="SAM" id="Phobius"/>
    </source>
</evidence>
<dbReference type="Pfam" id="PF03663">
    <property type="entry name" value="Glyco_hydro_76"/>
    <property type="match status" value="1"/>
</dbReference>
<feature type="region of interest" description="Disordered" evidence="11">
    <location>
        <begin position="399"/>
        <end position="423"/>
    </location>
</feature>
<feature type="compositionally biased region" description="Polar residues" evidence="11">
    <location>
        <begin position="400"/>
        <end position="415"/>
    </location>
</feature>
<evidence type="ECO:0000256" key="9">
    <source>
        <dbReference type="ARBA" id="ARBA00023295"/>
    </source>
</evidence>
<name>A0A072PRG0_9EURO</name>
<dbReference type="InterPro" id="IPR014480">
    <property type="entry name" value="Mannan-1_6-alpha_mannosidase"/>
</dbReference>
<feature type="signal peptide" evidence="13">
    <location>
        <begin position="1"/>
        <end position="24"/>
    </location>
</feature>
<dbReference type="PIRSF" id="PIRSF016302">
    <property type="entry name" value="Man_a_manosd"/>
    <property type="match status" value="1"/>
</dbReference>
<dbReference type="OrthoDB" id="4187847at2759"/>
<dbReference type="STRING" id="1182545.A0A072PRG0"/>
<evidence type="ECO:0000256" key="3">
    <source>
        <dbReference type="ARBA" id="ARBA00009699"/>
    </source>
</evidence>
<dbReference type="EC" id="3.2.1.101" evidence="4 10"/>
<evidence type="ECO:0000256" key="11">
    <source>
        <dbReference type="SAM" id="MobiDB-lite"/>
    </source>
</evidence>
<keyword evidence="9 10" id="KW-0326">Glycosidase</keyword>
<dbReference type="EMBL" id="AMGV01000002">
    <property type="protein sequence ID" value="KEF61913.1"/>
    <property type="molecule type" value="Genomic_DNA"/>
</dbReference>
<keyword evidence="15" id="KW-1185">Reference proteome</keyword>
<comment type="similarity">
    <text evidence="3 10">Belongs to the glycosyl hydrolase 76 family.</text>
</comment>
<keyword evidence="8" id="KW-0325">Glycoprotein</keyword>
<evidence type="ECO:0000256" key="2">
    <source>
        <dbReference type="ARBA" id="ARBA00004308"/>
    </source>
</evidence>
<evidence type="ECO:0000256" key="5">
    <source>
        <dbReference type="ARBA" id="ARBA00022729"/>
    </source>
</evidence>
<dbReference type="HOGENOM" id="CLU_025694_1_2_1"/>
<evidence type="ECO:0000313" key="14">
    <source>
        <dbReference type="EMBL" id="KEF61913.1"/>
    </source>
</evidence>
<dbReference type="PANTHER" id="PTHR12145">
    <property type="entry name" value="MANNAN ENDO-1,6-ALPHA-MANNOSIDASE DCW1"/>
    <property type="match status" value="1"/>
</dbReference>
<dbReference type="RefSeq" id="XP_013264503.1">
    <property type="nucleotide sequence ID" value="XM_013409049.1"/>
</dbReference>
<dbReference type="GO" id="GO:0009272">
    <property type="term" value="P:fungal-type cell wall biogenesis"/>
    <property type="evidence" value="ECO:0007669"/>
    <property type="project" value="TreeGrafter"/>
</dbReference>
<dbReference type="AlphaFoldDB" id="A0A072PRG0"/>
<dbReference type="GeneID" id="25278419"/>
<evidence type="ECO:0000256" key="8">
    <source>
        <dbReference type="ARBA" id="ARBA00023180"/>
    </source>
</evidence>
<evidence type="ECO:0000256" key="10">
    <source>
        <dbReference type="PIRNR" id="PIRNR016302"/>
    </source>
</evidence>
<dbReference type="GO" id="GO:0008496">
    <property type="term" value="F:mannan endo-1,6-alpha-mannosidase activity"/>
    <property type="evidence" value="ECO:0007669"/>
    <property type="project" value="UniProtKB-UniRule"/>
</dbReference>
<proteinExistence type="inferred from homology"/>
<dbReference type="InterPro" id="IPR005198">
    <property type="entry name" value="Glyco_hydro_76"/>
</dbReference>
<keyword evidence="6 10" id="KW-0378">Hydrolase</keyword>
<protein>
    <recommendedName>
        <fullName evidence="4 10">Mannan endo-1,6-alpha-mannosidase</fullName>
        <ecNumber evidence="4 10">3.2.1.101</ecNumber>
    </recommendedName>
</protein>
<dbReference type="GO" id="GO:0012505">
    <property type="term" value="C:endomembrane system"/>
    <property type="evidence" value="ECO:0007669"/>
    <property type="project" value="UniProtKB-SubCell"/>
</dbReference>
<evidence type="ECO:0000256" key="7">
    <source>
        <dbReference type="ARBA" id="ARBA00023136"/>
    </source>
</evidence>
<dbReference type="GO" id="GO:0016052">
    <property type="term" value="P:carbohydrate catabolic process"/>
    <property type="evidence" value="ECO:0007669"/>
    <property type="project" value="InterPro"/>
</dbReference>
<feature type="transmembrane region" description="Helical" evidence="12">
    <location>
        <begin position="432"/>
        <end position="453"/>
    </location>
</feature>
<dbReference type="Proteomes" id="UP000027920">
    <property type="component" value="Unassembled WGS sequence"/>
</dbReference>
<keyword evidence="12" id="KW-0812">Transmembrane</keyword>
<sequence length="454" mass="49703">MKPFRRRSMLPLLSVLFAAQNALAIDIDLSSPDSMKAAAKIAADEMVSYYTGYRPGDVPGNLPAPYFWWEAGAMFGALIDYWYFTGDDTHNNITTQAMLHQVGPDWDFMPPNQTKTEGNDDQAFWAMAALSAAENNFPNPPPDQPQWLALVQAVFNTQAARWDLASCGGGLKWQIFAFNNGYNYKNTISNGCFFNMGARLAVYTGNQTYADWANRVWEWTSAVGLMDADYNFFDGSDDDLNCTELDHIQWTYNAGTYLVGAANMYNHTGGDPLWEGRLRGIIGRIQEIFVRDNIMFEVACEDIDTCNIDQRSFKAYLARWMAAACVRAPFTYALLKPILEASATAAAKTCTGGASGTQCGLKWTQQSFDGWTGVGEQMSALEVFQSNLIEYSAGPVTDVTGGTSQGDPNAGTNSAIGPEDLNQEPVTTADKAGAGILTVLVIFVVVGGAWWLVV</sequence>
<evidence type="ECO:0000256" key="1">
    <source>
        <dbReference type="ARBA" id="ARBA00001452"/>
    </source>
</evidence>
<comment type="caution">
    <text evidence="14">The sequence shown here is derived from an EMBL/GenBank/DDBJ whole genome shotgun (WGS) entry which is preliminary data.</text>
</comment>
<dbReference type="VEuPathDB" id="FungiDB:A1O9_03485"/>
<evidence type="ECO:0000256" key="13">
    <source>
        <dbReference type="SAM" id="SignalP"/>
    </source>
</evidence>
<gene>
    <name evidence="14" type="ORF">A1O9_03485</name>
</gene>
<keyword evidence="12" id="KW-1133">Transmembrane helix</keyword>
<dbReference type="Gene3D" id="1.50.10.20">
    <property type="match status" value="1"/>
</dbReference>
<comment type="subcellular location">
    <subcellularLocation>
        <location evidence="2">Endomembrane system</location>
    </subcellularLocation>
</comment>
<dbReference type="InterPro" id="IPR008928">
    <property type="entry name" value="6-hairpin_glycosidase_sf"/>
</dbReference>
<dbReference type="PANTHER" id="PTHR12145:SF36">
    <property type="entry name" value="MANNAN ENDO-1,6-ALPHA-MANNOSIDASE DCW1"/>
    <property type="match status" value="1"/>
</dbReference>
<accession>A0A072PRG0</accession>
<keyword evidence="7 12" id="KW-0472">Membrane</keyword>
<comment type="catalytic activity">
    <reaction evidence="1 10">
        <text>Random hydrolysis of (1-&gt;6)-alpha-D-mannosidic linkages in unbranched (1-&gt;6)-mannans.</text>
        <dbReference type="EC" id="3.2.1.101"/>
    </reaction>
</comment>
<evidence type="ECO:0000256" key="6">
    <source>
        <dbReference type="ARBA" id="ARBA00022801"/>
    </source>
</evidence>
<dbReference type="FunFam" id="1.50.10.20:FF:000006">
    <property type="entry name" value="Mannan endo-1,6-alpha-mannosidase"/>
    <property type="match status" value="1"/>
</dbReference>
<dbReference type="SUPFAM" id="SSF48208">
    <property type="entry name" value="Six-hairpin glycosidases"/>
    <property type="match status" value="1"/>
</dbReference>
<evidence type="ECO:0000313" key="15">
    <source>
        <dbReference type="Proteomes" id="UP000027920"/>
    </source>
</evidence>